<dbReference type="SUPFAM" id="SSF46785">
    <property type="entry name" value="Winged helix' DNA-binding domain"/>
    <property type="match status" value="1"/>
</dbReference>
<reference evidence="1 2" key="1">
    <citation type="submission" date="2024-05" db="EMBL/GenBank/DDBJ databases">
        <authorList>
            <person name="De Oliveira J.P."/>
            <person name="Noriler S.A."/>
            <person name="De Oliveira A.G."/>
            <person name="Sipoli D.S."/>
        </authorList>
    </citation>
    <scope>NUCLEOTIDE SEQUENCE [LARGE SCALE GENOMIC DNA]</scope>
    <source>
        <strain evidence="1 2">LABIM192</strain>
    </source>
</reference>
<dbReference type="CDD" id="cd00090">
    <property type="entry name" value="HTH_ARSR"/>
    <property type="match status" value="1"/>
</dbReference>
<evidence type="ECO:0000313" key="2">
    <source>
        <dbReference type="Proteomes" id="UP001462502"/>
    </source>
</evidence>
<sequence length="113" mass="12911">MKIEAFERARARDLTVTADQRMVMGLFFDAGRHAITMTASQVATALGRSRQAVRFSLKRLEAAGVLFRDREEGSREDRFTPTEKAKDILFGFRGRESIRENSMTEEILRILEA</sequence>
<name>A0ABV0J2L7_9NEIS</name>
<organism evidence="1 2">
    <name type="scientific">Chromobacterium phragmitis</name>
    <dbReference type="NCBI Taxonomy" id="2202141"/>
    <lineage>
        <taxon>Bacteria</taxon>
        <taxon>Pseudomonadati</taxon>
        <taxon>Pseudomonadota</taxon>
        <taxon>Betaproteobacteria</taxon>
        <taxon>Neisseriales</taxon>
        <taxon>Chromobacteriaceae</taxon>
        <taxon>Chromobacterium</taxon>
    </lineage>
</organism>
<comment type="caution">
    <text evidence="1">The sequence shown here is derived from an EMBL/GenBank/DDBJ whole genome shotgun (WGS) entry which is preliminary data.</text>
</comment>
<evidence type="ECO:0000313" key="1">
    <source>
        <dbReference type="EMBL" id="MEO9387070.1"/>
    </source>
</evidence>
<dbReference type="InterPro" id="IPR036390">
    <property type="entry name" value="WH_DNA-bd_sf"/>
</dbReference>
<dbReference type="Proteomes" id="UP001462502">
    <property type="component" value="Unassembled WGS sequence"/>
</dbReference>
<protein>
    <submittedName>
        <fullName evidence="1">Winged helix-turn-helix domain-containing protein</fullName>
    </submittedName>
</protein>
<dbReference type="RefSeq" id="WP_347938041.1">
    <property type="nucleotide sequence ID" value="NZ_JBDXMI010000007.1"/>
</dbReference>
<proteinExistence type="predicted"/>
<dbReference type="InterPro" id="IPR011991">
    <property type="entry name" value="ArsR-like_HTH"/>
</dbReference>
<dbReference type="Gene3D" id="1.10.10.10">
    <property type="entry name" value="Winged helix-like DNA-binding domain superfamily/Winged helix DNA-binding domain"/>
    <property type="match status" value="1"/>
</dbReference>
<dbReference type="InterPro" id="IPR036388">
    <property type="entry name" value="WH-like_DNA-bd_sf"/>
</dbReference>
<dbReference type="EMBL" id="JBDXMI010000007">
    <property type="protein sequence ID" value="MEO9387070.1"/>
    <property type="molecule type" value="Genomic_DNA"/>
</dbReference>
<gene>
    <name evidence="1" type="ORF">ABI908_23535</name>
</gene>
<keyword evidence="2" id="KW-1185">Reference proteome</keyword>
<accession>A0ABV0J2L7</accession>